<keyword evidence="3" id="KW-1185">Reference proteome</keyword>
<organism evidence="2 3">
    <name type="scientific">Epilithonimonas mollis</name>
    <dbReference type="NCBI Taxonomy" id="216903"/>
    <lineage>
        <taxon>Bacteria</taxon>
        <taxon>Pseudomonadati</taxon>
        <taxon>Bacteroidota</taxon>
        <taxon>Flavobacteriia</taxon>
        <taxon>Flavobacteriales</taxon>
        <taxon>Weeksellaceae</taxon>
        <taxon>Chryseobacterium group</taxon>
        <taxon>Epilithonimonas</taxon>
    </lineage>
</organism>
<dbReference type="EMBL" id="FRAM01000001">
    <property type="protein sequence ID" value="SHJ93883.1"/>
    <property type="molecule type" value="Genomic_DNA"/>
</dbReference>
<dbReference type="Proteomes" id="UP000184498">
    <property type="component" value="Unassembled WGS sequence"/>
</dbReference>
<gene>
    <name evidence="2" type="ORF">SAMN05444371_0365</name>
</gene>
<sequence length="351" mass="40798">MRNILIIFAIFFEVTVNAQAKHNYLSGRCKLAGQLRAESGYCPGCAEDDRKNNEAKKIEAKRIQAIAVQKAEAQRQKAIEENKRQNEKIAAEIKKQKENELHFGRIESKNSSQTEVKKEKITTDKRFQLKDNKRDNKWGFDDANDEPLLYSEDYEYTKTKDGTDGLRYPVGYGVVYYKNKNADIVDYKGNRILKDDTINQILYVWDKWFLALSGYGELRMYSRDRQFKYGYFVDIETGEKVTIPFSGIIVATDKGSAAYLDSGFAGLITNIRPLEEYTGNRGDKMRLLLSDFIGIDIKDWKALVKFRMNDNSGYGAYYYIDKNKKLIKVNSSISFYNLKRQYQDKYGYLEW</sequence>
<keyword evidence="1" id="KW-0175">Coiled coil</keyword>
<dbReference type="RefSeq" id="WP_072996146.1">
    <property type="nucleotide sequence ID" value="NZ_FRAM01000001.1"/>
</dbReference>
<protein>
    <submittedName>
        <fullName evidence="2">Uncharacterized protein</fullName>
    </submittedName>
</protein>
<accession>A0A1M6NE07</accession>
<evidence type="ECO:0000256" key="1">
    <source>
        <dbReference type="SAM" id="Coils"/>
    </source>
</evidence>
<feature type="coiled-coil region" evidence="1">
    <location>
        <begin position="63"/>
        <end position="99"/>
    </location>
</feature>
<name>A0A1M6NE07_9FLAO</name>
<reference evidence="3" key="1">
    <citation type="submission" date="2016-11" db="EMBL/GenBank/DDBJ databases">
        <authorList>
            <person name="Varghese N."/>
            <person name="Submissions S."/>
        </authorList>
    </citation>
    <scope>NUCLEOTIDE SEQUENCE [LARGE SCALE GENOMIC DNA]</scope>
    <source>
        <strain evidence="3">DSM 18016</strain>
    </source>
</reference>
<proteinExistence type="predicted"/>
<dbReference type="STRING" id="216903.SAMN05444371_0365"/>
<dbReference type="AlphaFoldDB" id="A0A1M6NE07"/>
<evidence type="ECO:0000313" key="3">
    <source>
        <dbReference type="Proteomes" id="UP000184498"/>
    </source>
</evidence>
<evidence type="ECO:0000313" key="2">
    <source>
        <dbReference type="EMBL" id="SHJ93883.1"/>
    </source>
</evidence>